<dbReference type="CDD" id="cd03219">
    <property type="entry name" value="ABC_Mj1267_LivG_branched"/>
    <property type="match status" value="1"/>
</dbReference>
<feature type="transmembrane region" description="Helical" evidence="9">
    <location>
        <begin position="177"/>
        <end position="197"/>
    </location>
</feature>
<dbReference type="Gene3D" id="3.40.50.300">
    <property type="entry name" value="P-loop containing nucleotide triphosphate hydrolases"/>
    <property type="match status" value="1"/>
</dbReference>
<dbReference type="InterPro" id="IPR043428">
    <property type="entry name" value="LivM-like"/>
</dbReference>
<keyword evidence="6 11" id="KW-0067">ATP-binding</keyword>
<evidence type="ECO:0000313" key="11">
    <source>
        <dbReference type="EMBL" id="TMI93838.1"/>
    </source>
</evidence>
<feature type="transmembrane region" description="Helical" evidence="9">
    <location>
        <begin position="259"/>
        <end position="287"/>
    </location>
</feature>
<keyword evidence="4 9" id="KW-0812">Transmembrane</keyword>
<dbReference type="SMART" id="SM00382">
    <property type="entry name" value="AAA"/>
    <property type="match status" value="1"/>
</dbReference>
<sequence>MAFALLFPLIVRNAGDIDAAANALAFAMLALGLNIVVGFAGLLDLGYAAFFAIGAYIYGMVGSTQITPPWTDVWQPLQWLGLVSRAHVAGGPDLVHLHVSFWLMLPGAALAAACFGLLFGAPTLRLRGDYLAIVTLGFGEIVPIVVRNTPDWTNGPMGLNGVNSPQMFGFRFGVTSIPYYYLAAVLVALLIFVSYRLKDSRIGRAWMAIREDEIAAGAMGVNRTRLKLMAFAMGAAFAGATGTFYVAKLGTATPDMFQFPVSVMVLVMIVLGGMGSVPGVVLGALLLQLLQSWFLQDLTQWVHALGRLVGSQGLQQVELVQTIELIFGIILVLMMLYRREGLIPASRTTAPLSLTEQAAMPSRGGIGASLSGIRDVPLPAGTPMLEVRGLTKRFGGITAVKDLGLTILPRTVVGLIGPNGSGKTTFFNLVTGLDAPDAGRVFLMGEDVTGLPSHAIVERGIARTFQSLRLFANMTVLENVLVGMHARTRANAVGAVLLPRSVRAEERDTREWAMEVLAIFGNRLLPRVNHLASSLSYANRRRLEIARAVASRPRLLLLDEPTAGMNPAETMELAEQIRSLNTMGLTVLLIEHKLNVVNTISDKVAVLDYGEKIAEGRAEEVHRNEDVIRAYLGRTAAARV</sequence>
<organism evidence="11 12">
    <name type="scientific">Candidatus Segetimicrobium genomatis</name>
    <dbReference type="NCBI Taxonomy" id="2569760"/>
    <lineage>
        <taxon>Bacteria</taxon>
        <taxon>Bacillati</taxon>
        <taxon>Candidatus Sysuimicrobiota</taxon>
        <taxon>Candidatus Sysuimicrobiia</taxon>
        <taxon>Candidatus Sysuimicrobiales</taxon>
        <taxon>Candidatus Segetimicrobiaceae</taxon>
        <taxon>Candidatus Segetimicrobium</taxon>
    </lineage>
</organism>
<dbReference type="AlphaFoldDB" id="A0A537KDH5"/>
<dbReference type="InterPro" id="IPR001851">
    <property type="entry name" value="ABC_transp_permease"/>
</dbReference>
<gene>
    <name evidence="11" type="ORF">E6H00_00695</name>
</gene>
<evidence type="ECO:0000256" key="4">
    <source>
        <dbReference type="ARBA" id="ARBA00022692"/>
    </source>
</evidence>
<keyword evidence="8 9" id="KW-0472">Membrane</keyword>
<dbReference type="Pfam" id="PF02653">
    <property type="entry name" value="BPD_transp_2"/>
    <property type="match status" value="1"/>
</dbReference>
<dbReference type="GO" id="GO:0005524">
    <property type="term" value="F:ATP binding"/>
    <property type="evidence" value="ECO:0007669"/>
    <property type="project" value="UniProtKB-KW"/>
</dbReference>
<keyword evidence="2" id="KW-0813">Transport</keyword>
<keyword evidence="3" id="KW-1003">Cell membrane</keyword>
<evidence type="ECO:0000259" key="10">
    <source>
        <dbReference type="PROSITE" id="PS50893"/>
    </source>
</evidence>
<evidence type="ECO:0000256" key="3">
    <source>
        <dbReference type="ARBA" id="ARBA00022475"/>
    </source>
</evidence>
<dbReference type="InterPro" id="IPR003439">
    <property type="entry name" value="ABC_transporter-like_ATP-bd"/>
</dbReference>
<evidence type="ECO:0000256" key="7">
    <source>
        <dbReference type="ARBA" id="ARBA00022989"/>
    </source>
</evidence>
<proteinExistence type="predicted"/>
<evidence type="ECO:0000256" key="6">
    <source>
        <dbReference type="ARBA" id="ARBA00022840"/>
    </source>
</evidence>
<feature type="transmembrane region" description="Helical" evidence="9">
    <location>
        <begin position="101"/>
        <end position="121"/>
    </location>
</feature>
<feature type="transmembrane region" description="Helical" evidence="9">
    <location>
        <begin position="128"/>
        <end position="146"/>
    </location>
</feature>
<dbReference type="PANTHER" id="PTHR30482">
    <property type="entry name" value="HIGH-AFFINITY BRANCHED-CHAIN AMINO ACID TRANSPORT SYSTEM PERMEASE"/>
    <property type="match status" value="1"/>
</dbReference>
<dbReference type="GO" id="GO:0016887">
    <property type="term" value="F:ATP hydrolysis activity"/>
    <property type="evidence" value="ECO:0007669"/>
    <property type="project" value="InterPro"/>
</dbReference>
<keyword evidence="7 9" id="KW-1133">Transmembrane helix</keyword>
<dbReference type="FunFam" id="3.40.50.300:FF:000421">
    <property type="entry name" value="Branched-chain amino acid ABC transporter ATP-binding protein"/>
    <property type="match status" value="1"/>
</dbReference>
<evidence type="ECO:0000256" key="5">
    <source>
        <dbReference type="ARBA" id="ARBA00022741"/>
    </source>
</evidence>
<feature type="transmembrane region" description="Helical" evidence="9">
    <location>
        <begin position="228"/>
        <end position="247"/>
    </location>
</feature>
<dbReference type="InterPro" id="IPR003593">
    <property type="entry name" value="AAA+_ATPase"/>
</dbReference>
<dbReference type="CDD" id="cd06581">
    <property type="entry name" value="TM_PBP1_LivM_like"/>
    <property type="match status" value="1"/>
</dbReference>
<evidence type="ECO:0000256" key="9">
    <source>
        <dbReference type="SAM" id="Phobius"/>
    </source>
</evidence>
<dbReference type="EMBL" id="VBAK01000015">
    <property type="protein sequence ID" value="TMI93838.1"/>
    <property type="molecule type" value="Genomic_DNA"/>
</dbReference>
<dbReference type="Pfam" id="PF00005">
    <property type="entry name" value="ABC_tran"/>
    <property type="match status" value="1"/>
</dbReference>
<dbReference type="Proteomes" id="UP000318509">
    <property type="component" value="Unassembled WGS sequence"/>
</dbReference>
<comment type="subcellular location">
    <subcellularLocation>
        <location evidence="1">Cell membrane</location>
        <topology evidence="1">Multi-pass membrane protein</topology>
    </subcellularLocation>
</comment>
<evidence type="ECO:0000256" key="1">
    <source>
        <dbReference type="ARBA" id="ARBA00004651"/>
    </source>
</evidence>
<evidence type="ECO:0000256" key="8">
    <source>
        <dbReference type="ARBA" id="ARBA00023136"/>
    </source>
</evidence>
<dbReference type="GO" id="GO:0005886">
    <property type="term" value="C:plasma membrane"/>
    <property type="evidence" value="ECO:0007669"/>
    <property type="project" value="UniProtKB-SubCell"/>
</dbReference>
<feature type="transmembrane region" description="Helical" evidence="9">
    <location>
        <begin position="50"/>
        <end position="70"/>
    </location>
</feature>
<evidence type="ECO:0000256" key="2">
    <source>
        <dbReference type="ARBA" id="ARBA00022448"/>
    </source>
</evidence>
<feature type="transmembrane region" description="Helical" evidence="9">
    <location>
        <begin position="24"/>
        <end position="43"/>
    </location>
</feature>
<dbReference type="InterPro" id="IPR032823">
    <property type="entry name" value="BCA_ABC_TP_C"/>
</dbReference>
<dbReference type="GO" id="GO:0015658">
    <property type="term" value="F:branched-chain amino acid transmembrane transporter activity"/>
    <property type="evidence" value="ECO:0007669"/>
    <property type="project" value="InterPro"/>
</dbReference>
<dbReference type="PROSITE" id="PS50893">
    <property type="entry name" value="ABC_TRANSPORTER_2"/>
    <property type="match status" value="1"/>
</dbReference>
<keyword evidence="5" id="KW-0547">Nucleotide-binding</keyword>
<accession>A0A537KDH5</accession>
<evidence type="ECO:0000313" key="12">
    <source>
        <dbReference type="Proteomes" id="UP000318509"/>
    </source>
</evidence>
<comment type="caution">
    <text evidence="11">The sequence shown here is derived from an EMBL/GenBank/DDBJ whole genome shotgun (WGS) entry which is preliminary data.</text>
</comment>
<dbReference type="InterPro" id="IPR027417">
    <property type="entry name" value="P-loop_NTPase"/>
</dbReference>
<dbReference type="SUPFAM" id="SSF52540">
    <property type="entry name" value="P-loop containing nucleoside triphosphate hydrolases"/>
    <property type="match status" value="1"/>
</dbReference>
<dbReference type="Pfam" id="PF12399">
    <property type="entry name" value="BCA_ABC_TP_C"/>
    <property type="match status" value="1"/>
</dbReference>
<name>A0A537KDH5_9BACT</name>
<feature type="domain" description="ABC transporter" evidence="10">
    <location>
        <begin position="385"/>
        <end position="634"/>
    </location>
</feature>
<feature type="transmembrane region" description="Helical" evidence="9">
    <location>
        <begin position="317"/>
        <end position="337"/>
    </location>
</feature>
<dbReference type="PANTHER" id="PTHR30482:SF10">
    <property type="entry name" value="HIGH-AFFINITY BRANCHED-CHAIN AMINO ACID TRANSPORT PROTEIN BRAE"/>
    <property type="match status" value="1"/>
</dbReference>
<reference evidence="11 12" key="1">
    <citation type="journal article" date="2019" name="Nat. Microbiol.">
        <title>Mediterranean grassland soil C-N compound turnover is dependent on rainfall and depth, and is mediated by genomically divergent microorganisms.</title>
        <authorList>
            <person name="Diamond S."/>
            <person name="Andeer P.F."/>
            <person name="Li Z."/>
            <person name="Crits-Christoph A."/>
            <person name="Burstein D."/>
            <person name="Anantharaman K."/>
            <person name="Lane K.R."/>
            <person name="Thomas B.C."/>
            <person name="Pan C."/>
            <person name="Northen T.R."/>
            <person name="Banfield J.F."/>
        </authorList>
    </citation>
    <scope>NUCLEOTIDE SEQUENCE [LARGE SCALE GENOMIC DNA]</scope>
    <source>
        <strain evidence="11">NP_3</strain>
    </source>
</reference>
<protein>
    <submittedName>
        <fullName evidence="11">ATP-binding cassette domain-containing protein</fullName>
    </submittedName>
</protein>